<feature type="domain" description="Nuclear pore complex protein Nup214 phenylalanine-glycine (FG)" evidence="6">
    <location>
        <begin position="1812"/>
        <end position="1874"/>
    </location>
</feature>
<dbReference type="GO" id="GO:0017056">
    <property type="term" value="F:structural constituent of nuclear pore"/>
    <property type="evidence" value="ECO:0007669"/>
    <property type="project" value="TreeGrafter"/>
</dbReference>
<evidence type="ECO:0000313" key="7">
    <source>
        <dbReference type="EMBL" id="KAG9353886.1"/>
    </source>
</evidence>
<feature type="compositionally biased region" description="Pro residues" evidence="4">
    <location>
        <begin position="967"/>
        <end position="977"/>
    </location>
</feature>
<dbReference type="OrthoDB" id="248320at2759"/>
<feature type="compositionally biased region" description="Low complexity" evidence="4">
    <location>
        <begin position="1568"/>
        <end position="1578"/>
    </location>
</feature>
<gene>
    <name evidence="7" type="ORF">JZ751_012010</name>
</gene>
<feature type="region of interest" description="Disordered" evidence="4">
    <location>
        <begin position="1371"/>
        <end position="1504"/>
    </location>
</feature>
<comment type="caution">
    <text evidence="7">The sequence shown here is derived from an EMBL/GenBank/DDBJ whole genome shotgun (WGS) entry which is preliminary data.</text>
</comment>
<dbReference type="PANTHER" id="PTHR23193">
    <property type="entry name" value="NUCLEAR PORE COMPLEX PROTEIN NUP"/>
    <property type="match status" value="1"/>
</dbReference>
<organism evidence="7 8">
    <name type="scientific">Albula glossodonta</name>
    <name type="common">roundjaw bonefish</name>
    <dbReference type="NCBI Taxonomy" id="121402"/>
    <lineage>
        <taxon>Eukaryota</taxon>
        <taxon>Metazoa</taxon>
        <taxon>Chordata</taxon>
        <taxon>Craniata</taxon>
        <taxon>Vertebrata</taxon>
        <taxon>Euteleostomi</taxon>
        <taxon>Actinopterygii</taxon>
        <taxon>Neopterygii</taxon>
        <taxon>Teleostei</taxon>
        <taxon>Albuliformes</taxon>
        <taxon>Albulidae</taxon>
        <taxon>Albula</taxon>
    </lineage>
</organism>
<reference evidence="7" key="1">
    <citation type="thesis" date="2021" institute="BYU ScholarsArchive" country="Provo, UT, USA">
        <title>Applications of and Algorithms for Genome Assembly and Genomic Analyses with an Emphasis on Marine Teleosts.</title>
        <authorList>
            <person name="Pickett B.D."/>
        </authorList>
    </citation>
    <scope>NUCLEOTIDE SEQUENCE</scope>
    <source>
        <strain evidence="7">HI-2016</strain>
    </source>
</reference>
<evidence type="ECO:0000259" key="5">
    <source>
        <dbReference type="Pfam" id="PF16755"/>
    </source>
</evidence>
<dbReference type="InterPro" id="IPR015943">
    <property type="entry name" value="WD40/YVTN_repeat-like_dom_sf"/>
</dbReference>
<feature type="region of interest" description="Disordered" evidence="4">
    <location>
        <begin position="1643"/>
        <end position="1684"/>
    </location>
</feature>
<dbReference type="Proteomes" id="UP000824540">
    <property type="component" value="Unassembled WGS sequence"/>
</dbReference>
<evidence type="ECO:0000256" key="3">
    <source>
        <dbReference type="ARBA" id="ARBA00023242"/>
    </source>
</evidence>
<feature type="region of interest" description="Disordered" evidence="4">
    <location>
        <begin position="1523"/>
        <end position="1578"/>
    </location>
</feature>
<feature type="compositionally biased region" description="Low complexity" evidence="4">
    <location>
        <begin position="1217"/>
        <end position="1228"/>
    </location>
</feature>
<comment type="subcellular location">
    <subcellularLocation>
        <location evidence="1">Nucleus</location>
    </subcellularLocation>
</comment>
<proteinExistence type="predicted"/>
<dbReference type="InterPro" id="IPR026054">
    <property type="entry name" value="Nucleoporin"/>
</dbReference>
<feature type="compositionally biased region" description="Low complexity" evidence="4">
    <location>
        <begin position="1656"/>
        <end position="1678"/>
    </location>
</feature>
<dbReference type="GO" id="GO:0005643">
    <property type="term" value="C:nuclear pore"/>
    <property type="evidence" value="ECO:0007669"/>
    <property type="project" value="TreeGrafter"/>
</dbReference>
<keyword evidence="2" id="KW-0813">Transport</keyword>
<feature type="compositionally biased region" description="Polar residues" evidence="4">
    <location>
        <begin position="901"/>
        <end position="925"/>
    </location>
</feature>
<feature type="compositionally biased region" description="Low complexity" evidence="4">
    <location>
        <begin position="1725"/>
        <end position="1741"/>
    </location>
</feature>
<feature type="compositionally biased region" description="Low complexity" evidence="4">
    <location>
        <begin position="410"/>
        <end position="426"/>
    </location>
</feature>
<evidence type="ECO:0000256" key="1">
    <source>
        <dbReference type="ARBA" id="ARBA00004123"/>
    </source>
</evidence>
<feature type="compositionally biased region" description="Low complexity" evidence="4">
    <location>
        <begin position="1702"/>
        <end position="1714"/>
    </location>
</feature>
<evidence type="ECO:0000313" key="8">
    <source>
        <dbReference type="Proteomes" id="UP000824540"/>
    </source>
</evidence>
<dbReference type="PANTHER" id="PTHR23193:SF21">
    <property type="entry name" value="NUCLEAR PORE COMPLEX PROTEIN NUP214"/>
    <property type="match status" value="1"/>
</dbReference>
<feature type="region of interest" description="Disordered" evidence="4">
    <location>
        <begin position="1256"/>
        <end position="1345"/>
    </location>
</feature>
<feature type="compositionally biased region" description="Low complexity" evidence="4">
    <location>
        <begin position="1523"/>
        <end position="1542"/>
    </location>
</feature>
<dbReference type="InterPro" id="IPR041553">
    <property type="entry name" value="Nup214_FG"/>
</dbReference>
<evidence type="ECO:0000259" key="6">
    <source>
        <dbReference type="Pfam" id="PF18617"/>
    </source>
</evidence>
<dbReference type="GO" id="GO:0006606">
    <property type="term" value="P:protein import into nucleus"/>
    <property type="evidence" value="ECO:0007669"/>
    <property type="project" value="TreeGrafter"/>
</dbReference>
<dbReference type="GO" id="GO:0006405">
    <property type="term" value="P:RNA export from nucleus"/>
    <property type="evidence" value="ECO:0007669"/>
    <property type="project" value="TreeGrafter"/>
</dbReference>
<dbReference type="GO" id="GO:0008139">
    <property type="term" value="F:nuclear localization sequence binding"/>
    <property type="evidence" value="ECO:0007669"/>
    <property type="project" value="TreeGrafter"/>
</dbReference>
<feature type="region of interest" description="Disordered" evidence="4">
    <location>
        <begin position="399"/>
        <end position="439"/>
    </location>
</feature>
<keyword evidence="3" id="KW-0539">Nucleus</keyword>
<feature type="compositionally biased region" description="Low complexity" evidence="4">
    <location>
        <begin position="1420"/>
        <end position="1443"/>
    </location>
</feature>
<feature type="region of interest" description="Disordered" evidence="4">
    <location>
        <begin position="1702"/>
        <end position="1741"/>
    </location>
</feature>
<feature type="compositionally biased region" description="Pro residues" evidence="4">
    <location>
        <begin position="427"/>
        <end position="439"/>
    </location>
</feature>
<accession>A0A8T2PRC9</accession>
<dbReference type="Pfam" id="PF18617">
    <property type="entry name" value="Nup214_FG"/>
    <property type="match status" value="1"/>
</dbReference>
<dbReference type="Gene3D" id="2.130.10.10">
    <property type="entry name" value="YVTN repeat-like/Quinoprotein amine dehydrogenase"/>
    <property type="match status" value="2"/>
</dbReference>
<evidence type="ECO:0000256" key="2">
    <source>
        <dbReference type="ARBA" id="ARBA00022448"/>
    </source>
</evidence>
<name>A0A8T2PRC9_9TELE</name>
<dbReference type="EMBL" id="JAFBMS010000003">
    <property type="protein sequence ID" value="KAG9353886.1"/>
    <property type="molecule type" value="Genomic_DNA"/>
</dbReference>
<evidence type="ECO:0008006" key="9">
    <source>
        <dbReference type="Google" id="ProtNLM"/>
    </source>
</evidence>
<keyword evidence="8" id="KW-1185">Reference proteome</keyword>
<feature type="region of interest" description="Disordered" evidence="4">
    <location>
        <begin position="946"/>
        <end position="981"/>
    </location>
</feature>
<feature type="region of interest" description="Disordered" evidence="4">
    <location>
        <begin position="583"/>
        <end position="639"/>
    </location>
</feature>
<feature type="compositionally biased region" description="Polar residues" evidence="4">
    <location>
        <begin position="1495"/>
        <end position="1504"/>
    </location>
</feature>
<dbReference type="Pfam" id="PF16755">
    <property type="entry name" value="Beta-prop_NUP159_NUP214"/>
    <property type="match status" value="1"/>
</dbReference>
<feature type="region of interest" description="Disordered" evidence="4">
    <location>
        <begin position="883"/>
        <end position="925"/>
    </location>
</feature>
<feature type="compositionally biased region" description="Acidic residues" evidence="4">
    <location>
        <begin position="954"/>
        <end position="966"/>
    </location>
</feature>
<sequence length="2020" mass="208319">MSDDPDAIPEREMKDFQFRQMKKIRVFDSSEEMPKDRSSLLAISNKYGLTFVGQDTTLKMFHTRDIIAANKVEGNPNEIVEGLQALTVSVDLPMHHLALSSDELTLSVCGISEEEGLLLAFFDLRAFLNQSRQGKLPFASLRPPADPGTIVQDLKWNPVQPSVLAACLSDGSMMVLEVTDHVSVQAQLPPTALQEKKVIPCPHFYSSDNPVKVLDVLWLSTYNFAVAYAAADGSPETPPELVVVSLPKKDENRPERYLNFNDLVYGTSTERQHHYFLSHIEDWDLVLAASAASIEVSIIAKQEDKMNWELWLLEDASRAELPVTLNNDDTLPVGVAIDYTSQEDIHISEEKTLPPAPTLMLLSTDGVLCPFSLLNMNPGVKQLDILPVSLPLDGERLPSAGPIAAPPPAAAVRPASAAASAVRPSPTTTPTPAPAAPSAPAPVAALASATSTTFPFGMQALQSTGPSGFSLGTNTTSAAMSNPSAGFFMSASAAKPASESPTASAFTSSPSSAKSVVESITVPTTGATPQRFGTASPLTILKTPAEPATPAVKVNLSDRCPASETPVAAQQFSLAVASTSASTPKPAFSAPINQSTPLPSASRPALVPGPTRVTQSSAAPSTIHKPAPPSQAHASTPAPQAVLSVKALERQLQQRKDSDPVMAGILEEIGHFQKELDELKARSDKADFRVGTTEEMQVLRKDSEDLHVFILEIKETTESLHGDISSLKTTLLEGFAGAEEAKAQSELNGDRGYLQLLYKKPLDPRSEEQLKEIRRLYQYVKFAVEDVNDVLDLEWEKHLEKRKKQRHLVIPEREALFTALSNNLDIIHQQEHKLKGLVKALQSLRLYGKTSTWAAPSRPSPPPVQQGLDSELESLRDALLKASLETTPKTTSKSPVKMSPVKQSQLRNFLSKRQTPPVRSTAPANLSRSAFLSPKYFEDLDDVSSTSSLSQALDPEDSQLVEEEEPVPSPIPAPSPAPAISRHPIVVRTPSIQPGFGMQSTLFSKVNSGLGPAISPVLSGKINVAGADSTAFATKTVKHGAPPTEKIPPSTLKTVPQVVNVQELKEKGPPMPVSPVIRTVQAVLHCSLQGLISIQGLILKPLQGCGSSSAISGICLRVYHLPSPATRRAASSVPASVGLVSQQVLASSQAKRAQNSTQSTLKVSGPSGEIAASLQPGFVFSAPQKSDASTATSSDQTSKAFSFSAAPTASFTFSSLGASSASSQGASQGKDISQPSKFSFGSSVSGSGKMMFGSSGEAPFSFTPKSSSPALGRTSTPTPPPSMTAEPAKATPMGAALRVEPQAPRPGSGGETLGSFSGLRVGQGEEEAKEAPRPASVGFSFGQVDNGAGLSTAEFSFAPALTSFSSLLAAPLPPSYTAANEDTKPPSAVAEPPPSVETPPQAEPIVQSSTPPTSTPPPTEESAPPSASSQAVAADTTAAAIAPDKPPTPPAPTPSPTPAASVTPPAQDAPVPTTEVAPSPVMTAPSPAPQPGSIFAQSTDVSTDSTTLGISALTTVITTATATITSTSTPTQESTPASTVAPAPAPSPSPAPDASPAPTASPTPTPAPAATTASDAAAATSTASTTSVFGQPAPATAITTAPAAATATATGFGSAGFGAPAAAGGFGKPAFGQAGGFGQPATTGASTFSFGQPAFGSSPGFGQPAAAPPASSSSSGSSSTGGGLFGSASTSSSSSFSFGQMTTSSASTASSTGTGLFGQNTTPAFGQQSSGFGQGTSTSSVFGQQASGGTVFGQQQASSGGGLFGSGAGGTAGSSSSSGGFFSGLGGKPSEDAANKNPFGATSSGGFGQASQAGTSSLFGNSGAKTFGFGTSTFGEQKPSGTFSTGGGSVAAQGFGSFPSPAKPGGFGSAPVFGSPPAFGGSPAFGGAAAFGSAPSFSSPMGSTTGKVFGEGTAAANLCLSFQCPKLWQPSQSKHPIFWRSGQPDHPILRDPSPTGLWIWWSEQRLLWFWILRSLLRQWFWIHQSIFSNIRRLEKLVFVDLVGDTSGVASSSSSAIKLFA</sequence>
<feature type="compositionally biased region" description="Low complexity" evidence="4">
    <location>
        <begin position="886"/>
        <end position="900"/>
    </location>
</feature>
<feature type="domain" description="Nucleoporin Nup159/Nup146 N-terminal" evidence="5">
    <location>
        <begin position="171"/>
        <end position="368"/>
    </location>
</feature>
<feature type="region of interest" description="Disordered" evidence="4">
    <location>
        <begin position="1775"/>
        <end position="1807"/>
    </location>
</feature>
<feature type="compositionally biased region" description="Pro residues" evidence="4">
    <location>
        <begin position="1444"/>
        <end position="1457"/>
    </location>
</feature>
<dbReference type="InterPro" id="IPR039462">
    <property type="entry name" value="Nup159/Nup146_N"/>
</dbReference>
<evidence type="ECO:0000256" key="4">
    <source>
        <dbReference type="SAM" id="MobiDB-lite"/>
    </source>
</evidence>
<protein>
    <recommendedName>
        <fullName evidence="9">Nuclear pore complex protein Nup214 phenylalanine-glycine (FG) domain-containing protein</fullName>
    </recommendedName>
</protein>
<feature type="region of interest" description="Disordered" evidence="4">
    <location>
        <begin position="1217"/>
        <end position="1237"/>
    </location>
</feature>
<feature type="compositionally biased region" description="Pro residues" evidence="4">
    <location>
        <begin position="1543"/>
        <end position="1567"/>
    </location>
</feature>
<dbReference type="SUPFAM" id="SSF117289">
    <property type="entry name" value="Nucleoporin domain"/>
    <property type="match status" value="1"/>
</dbReference>